<name>W1P4I5_AMBTC</name>
<dbReference type="HOGENOM" id="CLU_2545685_0_0_1"/>
<evidence type="ECO:0000313" key="2">
    <source>
        <dbReference type="Proteomes" id="UP000017836"/>
    </source>
</evidence>
<dbReference type="Gramene" id="ERN04777">
    <property type="protein sequence ID" value="ERN04777"/>
    <property type="gene ID" value="AMTR_s00140p00061200"/>
</dbReference>
<reference evidence="2" key="1">
    <citation type="journal article" date="2013" name="Science">
        <title>The Amborella genome and the evolution of flowering plants.</title>
        <authorList>
            <consortium name="Amborella Genome Project"/>
        </authorList>
    </citation>
    <scope>NUCLEOTIDE SEQUENCE [LARGE SCALE GENOMIC DNA]</scope>
</reference>
<proteinExistence type="predicted"/>
<dbReference type="Proteomes" id="UP000017836">
    <property type="component" value="Unassembled WGS sequence"/>
</dbReference>
<dbReference type="EMBL" id="KI394169">
    <property type="protein sequence ID" value="ERN04777.1"/>
    <property type="molecule type" value="Genomic_DNA"/>
</dbReference>
<keyword evidence="2" id="KW-1185">Reference proteome</keyword>
<protein>
    <submittedName>
        <fullName evidence="1">Uncharacterized protein</fullName>
    </submittedName>
</protein>
<accession>W1P4I5</accession>
<dbReference type="AlphaFoldDB" id="W1P4I5"/>
<sequence length="83" mass="9549">MIAELESLHWAYEEVTKAREVLTVEEGIPLTKHNVRAAAESECDVMRAELDKDLHKKQLYDALERIADIEHRLTLLSGYLEEA</sequence>
<evidence type="ECO:0000313" key="1">
    <source>
        <dbReference type="EMBL" id="ERN04777.1"/>
    </source>
</evidence>
<organism evidence="1 2">
    <name type="scientific">Amborella trichopoda</name>
    <dbReference type="NCBI Taxonomy" id="13333"/>
    <lineage>
        <taxon>Eukaryota</taxon>
        <taxon>Viridiplantae</taxon>
        <taxon>Streptophyta</taxon>
        <taxon>Embryophyta</taxon>
        <taxon>Tracheophyta</taxon>
        <taxon>Spermatophyta</taxon>
        <taxon>Magnoliopsida</taxon>
        <taxon>Amborellales</taxon>
        <taxon>Amborellaceae</taxon>
        <taxon>Amborella</taxon>
    </lineage>
</organism>
<gene>
    <name evidence="1" type="ORF">AMTR_s00140p00061200</name>
</gene>